<dbReference type="InParanoid" id="A0A212FPJ5"/>
<gene>
    <name evidence="1" type="ORF">KGM_207227A</name>
</gene>
<protein>
    <submittedName>
        <fullName evidence="1">AMP dependent coa ligase</fullName>
    </submittedName>
</protein>
<feature type="non-terminal residue" evidence="1">
    <location>
        <position position="35"/>
    </location>
</feature>
<name>A0A212FPJ5_DANPL</name>
<keyword evidence="2" id="KW-1185">Reference proteome</keyword>
<dbReference type="KEGG" id="dpl:KGM_207227A"/>
<dbReference type="Proteomes" id="UP000007151">
    <property type="component" value="Unassembled WGS sequence"/>
</dbReference>
<evidence type="ECO:0000313" key="2">
    <source>
        <dbReference type="Proteomes" id="UP000007151"/>
    </source>
</evidence>
<dbReference type="GO" id="GO:0016874">
    <property type="term" value="F:ligase activity"/>
    <property type="evidence" value="ECO:0007669"/>
    <property type="project" value="UniProtKB-KW"/>
</dbReference>
<reference evidence="1 2" key="1">
    <citation type="journal article" date="2011" name="Cell">
        <title>The monarch butterfly genome yields insights into long-distance migration.</title>
        <authorList>
            <person name="Zhan S."/>
            <person name="Merlin C."/>
            <person name="Boore J.L."/>
            <person name="Reppert S.M."/>
        </authorList>
    </citation>
    <scope>NUCLEOTIDE SEQUENCE [LARGE SCALE GENOMIC DNA]</scope>
    <source>
        <strain evidence="1">F-2</strain>
    </source>
</reference>
<proteinExistence type="predicted"/>
<dbReference type="EMBL" id="AGBW02002032">
    <property type="protein sequence ID" value="OWR55671.1"/>
    <property type="molecule type" value="Genomic_DNA"/>
</dbReference>
<accession>A0A212FPJ5</accession>
<sequence length="35" mass="3933">MCPVDFKNYNSVGFPLPNVQLRIVDENAKNLGPNK</sequence>
<evidence type="ECO:0000313" key="1">
    <source>
        <dbReference type="EMBL" id="OWR55671.1"/>
    </source>
</evidence>
<comment type="caution">
    <text evidence="1">The sequence shown here is derived from an EMBL/GenBank/DDBJ whole genome shotgun (WGS) entry which is preliminary data.</text>
</comment>
<organism evidence="1 2">
    <name type="scientific">Danaus plexippus plexippus</name>
    <dbReference type="NCBI Taxonomy" id="278856"/>
    <lineage>
        <taxon>Eukaryota</taxon>
        <taxon>Metazoa</taxon>
        <taxon>Ecdysozoa</taxon>
        <taxon>Arthropoda</taxon>
        <taxon>Hexapoda</taxon>
        <taxon>Insecta</taxon>
        <taxon>Pterygota</taxon>
        <taxon>Neoptera</taxon>
        <taxon>Endopterygota</taxon>
        <taxon>Lepidoptera</taxon>
        <taxon>Glossata</taxon>
        <taxon>Ditrysia</taxon>
        <taxon>Papilionoidea</taxon>
        <taxon>Nymphalidae</taxon>
        <taxon>Danainae</taxon>
        <taxon>Danaini</taxon>
        <taxon>Danaina</taxon>
        <taxon>Danaus</taxon>
        <taxon>Danaus</taxon>
    </lineage>
</organism>
<dbReference type="AlphaFoldDB" id="A0A212FPJ5"/>
<keyword evidence="1" id="KW-0436">Ligase</keyword>